<protein>
    <submittedName>
        <fullName evidence="1">Uncharacterized protein</fullName>
    </submittedName>
</protein>
<sequence>MFMLDEMTSDTQAAALHGEARHSDHAHQLALAVGGYSPGLSGSLVDGDEAVKVSHAFMATVQRIGADLIAQHRAGTIHLPDHPDALRLVAYLSGSLDQYL</sequence>
<accession>A0ABR8U418</accession>
<organism evidence="1 2">
    <name type="scientific">Oerskovia merdavium</name>
    <dbReference type="NCBI Taxonomy" id="2762227"/>
    <lineage>
        <taxon>Bacteria</taxon>
        <taxon>Bacillati</taxon>
        <taxon>Actinomycetota</taxon>
        <taxon>Actinomycetes</taxon>
        <taxon>Micrococcales</taxon>
        <taxon>Cellulomonadaceae</taxon>
        <taxon>Oerskovia</taxon>
    </lineage>
</organism>
<proteinExistence type="predicted"/>
<keyword evidence="2" id="KW-1185">Reference proteome</keyword>
<reference evidence="1 2" key="1">
    <citation type="submission" date="2020-08" db="EMBL/GenBank/DDBJ databases">
        <title>A Genomic Blueprint of the Chicken Gut Microbiome.</title>
        <authorList>
            <person name="Gilroy R."/>
            <person name="Ravi A."/>
            <person name="Getino M."/>
            <person name="Pursley I."/>
            <person name="Horton D.L."/>
            <person name="Alikhan N.-F."/>
            <person name="Baker D."/>
            <person name="Gharbi K."/>
            <person name="Hall N."/>
            <person name="Watson M."/>
            <person name="Adriaenssens E.M."/>
            <person name="Foster-Nyarko E."/>
            <person name="Jarju S."/>
            <person name="Secka A."/>
            <person name="Antonio M."/>
            <person name="Oren A."/>
            <person name="Chaudhuri R."/>
            <person name="La Ragione R.M."/>
            <person name="Hildebrand F."/>
            <person name="Pallen M.J."/>
        </authorList>
    </citation>
    <scope>NUCLEOTIDE SEQUENCE [LARGE SCALE GENOMIC DNA]</scope>
    <source>
        <strain evidence="1 2">Sa2CUA9</strain>
    </source>
</reference>
<comment type="caution">
    <text evidence="1">The sequence shown here is derived from an EMBL/GenBank/DDBJ whole genome shotgun (WGS) entry which is preliminary data.</text>
</comment>
<dbReference type="Proteomes" id="UP000655570">
    <property type="component" value="Unassembled WGS sequence"/>
</dbReference>
<name>A0ABR8U418_9CELL</name>
<dbReference type="EMBL" id="JACSQF010000028">
    <property type="protein sequence ID" value="MBD7982771.1"/>
    <property type="molecule type" value="Genomic_DNA"/>
</dbReference>
<evidence type="ECO:0000313" key="2">
    <source>
        <dbReference type="Proteomes" id="UP000655570"/>
    </source>
</evidence>
<evidence type="ECO:0000313" key="1">
    <source>
        <dbReference type="EMBL" id="MBD7982771.1"/>
    </source>
</evidence>
<gene>
    <name evidence="1" type="ORF">H9641_18915</name>
</gene>